<evidence type="ECO:0000313" key="4">
    <source>
        <dbReference type="Proteomes" id="UP000236752"/>
    </source>
</evidence>
<comment type="similarity">
    <text evidence="2">Belongs to the 2H phosphoesterase superfamily. ThpR family.</text>
</comment>
<accession>A0A1H5ZW50</accession>
<dbReference type="SUPFAM" id="SSF55144">
    <property type="entry name" value="LigT-like"/>
    <property type="match status" value="1"/>
</dbReference>
<keyword evidence="1 2" id="KW-0378">Hydrolase</keyword>
<keyword evidence="4" id="KW-1185">Reference proteome</keyword>
<evidence type="ECO:0000256" key="1">
    <source>
        <dbReference type="ARBA" id="ARBA00022801"/>
    </source>
</evidence>
<feature type="short sequence motif" description="HXTX 1" evidence="2">
    <location>
        <begin position="36"/>
        <end position="39"/>
    </location>
</feature>
<evidence type="ECO:0000256" key="2">
    <source>
        <dbReference type="HAMAP-Rule" id="MF_01940"/>
    </source>
</evidence>
<dbReference type="EMBL" id="FNUZ01000004">
    <property type="protein sequence ID" value="SEG40753.1"/>
    <property type="molecule type" value="Genomic_DNA"/>
</dbReference>
<organism evidence="3 4">
    <name type="scientific">Thalassococcus halodurans</name>
    <dbReference type="NCBI Taxonomy" id="373675"/>
    <lineage>
        <taxon>Bacteria</taxon>
        <taxon>Pseudomonadati</taxon>
        <taxon>Pseudomonadota</taxon>
        <taxon>Alphaproteobacteria</taxon>
        <taxon>Rhodobacterales</taxon>
        <taxon>Roseobacteraceae</taxon>
        <taxon>Thalassococcus</taxon>
    </lineage>
</organism>
<reference evidence="3 4" key="1">
    <citation type="submission" date="2016-10" db="EMBL/GenBank/DDBJ databases">
        <authorList>
            <person name="de Groot N.N."/>
        </authorList>
    </citation>
    <scope>NUCLEOTIDE SEQUENCE [LARGE SCALE GENOMIC DNA]</scope>
    <source>
        <strain evidence="3 4">DSM 26915</strain>
    </source>
</reference>
<keyword evidence="3" id="KW-0436">Ligase</keyword>
<comment type="catalytic activity">
    <reaction evidence="2">
        <text>a 3'-end 2',3'-cyclophospho-ribonucleotide-RNA + H2O = a 3'-end 2'-phospho-ribonucleotide-RNA + H(+)</text>
        <dbReference type="Rhea" id="RHEA:11828"/>
        <dbReference type="Rhea" id="RHEA-COMP:10464"/>
        <dbReference type="Rhea" id="RHEA-COMP:17353"/>
        <dbReference type="ChEBI" id="CHEBI:15377"/>
        <dbReference type="ChEBI" id="CHEBI:15378"/>
        <dbReference type="ChEBI" id="CHEBI:83064"/>
        <dbReference type="ChEBI" id="CHEBI:173113"/>
        <dbReference type="EC" id="3.1.4.58"/>
    </reaction>
</comment>
<dbReference type="OrthoDB" id="9793819at2"/>
<comment type="function">
    <text evidence="2">Hydrolyzes RNA 2',3'-cyclic phosphodiester to an RNA 2'-phosphomonoester.</text>
</comment>
<dbReference type="Pfam" id="PF13563">
    <property type="entry name" value="2_5_RNA_ligase2"/>
    <property type="match status" value="1"/>
</dbReference>
<proteinExistence type="inferred from homology"/>
<dbReference type="Gene3D" id="3.90.1140.10">
    <property type="entry name" value="Cyclic phosphodiesterase"/>
    <property type="match status" value="1"/>
</dbReference>
<dbReference type="AlphaFoldDB" id="A0A1H5ZW50"/>
<dbReference type="InterPro" id="IPR004175">
    <property type="entry name" value="RNA_CPDase"/>
</dbReference>
<feature type="short sequence motif" description="HXTX 2" evidence="2">
    <location>
        <begin position="119"/>
        <end position="122"/>
    </location>
</feature>
<feature type="active site" description="Proton donor" evidence="2">
    <location>
        <position position="36"/>
    </location>
</feature>
<dbReference type="Proteomes" id="UP000236752">
    <property type="component" value="Unassembled WGS sequence"/>
</dbReference>
<dbReference type="HAMAP" id="MF_01940">
    <property type="entry name" value="RNA_CPDase"/>
    <property type="match status" value="1"/>
</dbReference>
<feature type="active site" description="Proton acceptor" evidence="2">
    <location>
        <position position="119"/>
    </location>
</feature>
<dbReference type="PANTHER" id="PTHR35561:SF1">
    <property type="entry name" value="RNA 2',3'-CYCLIC PHOSPHODIESTERASE"/>
    <property type="match status" value="1"/>
</dbReference>
<gene>
    <name evidence="3" type="ORF">SAMN04488045_2692</name>
</gene>
<protein>
    <recommendedName>
        <fullName evidence="2">RNA 2',3'-cyclic phosphodiesterase</fullName>
        <shortName evidence="2">RNA 2',3'-CPDase</shortName>
        <ecNumber evidence="2">3.1.4.58</ecNumber>
    </recommendedName>
</protein>
<dbReference type="RefSeq" id="WP_103911018.1">
    <property type="nucleotide sequence ID" value="NZ_FNUZ01000004.1"/>
</dbReference>
<dbReference type="EC" id="3.1.4.58" evidence="2"/>
<dbReference type="GO" id="GO:0016874">
    <property type="term" value="F:ligase activity"/>
    <property type="evidence" value="ECO:0007669"/>
    <property type="project" value="UniProtKB-KW"/>
</dbReference>
<name>A0A1H5ZW50_9RHOB</name>
<dbReference type="GO" id="GO:0004113">
    <property type="term" value="F:2',3'-cyclic-nucleotide 3'-phosphodiesterase activity"/>
    <property type="evidence" value="ECO:0007669"/>
    <property type="project" value="InterPro"/>
</dbReference>
<dbReference type="InterPro" id="IPR009097">
    <property type="entry name" value="Cyclic_Pdiesterase"/>
</dbReference>
<dbReference type="PANTHER" id="PTHR35561">
    <property type="entry name" value="RNA 2',3'-CYCLIC PHOSPHODIESTERASE"/>
    <property type="match status" value="1"/>
</dbReference>
<evidence type="ECO:0000313" key="3">
    <source>
        <dbReference type="EMBL" id="SEG40753.1"/>
    </source>
</evidence>
<dbReference type="GO" id="GO:0008664">
    <property type="term" value="F:RNA 2',3'-cyclic 3'-phosphodiesterase activity"/>
    <property type="evidence" value="ECO:0007669"/>
    <property type="project" value="UniProtKB-EC"/>
</dbReference>
<sequence>MRAFLALPLPPSDAEVIAAMGDRCPVGRAVAEENIHLTLAFLGDMSKADLSEIHDAMGTIKQQAFSFSLSGIESLGGHGGHALALGADGGAALTQLHDSILSRIHGAGVVLERRRFRPHVTFARLPGKMNSDEQARLGEFLKREGTMSLPDIPATQFTLYESVLTKTGAYYIPLEDYELQSENTPYPAT</sequence>
<dbReference type="NCBIfam" id="TIGR02258">
    <property type="entry name" value="2_5_ligase"/>
    <property type="match status" value="1"/>
</dbReference>